<keyword evidence="3" id="KW-1185">Reference proteome</keyword>
<dbReference type="AlphaFoldDB" id="Q0RSA7"/>
<dbReference type="KEGG" id="fal:FRAAL0891"/>
<evidence type="ECO:0000256" key="1">
    <source>
        <dbReference type="SAM" id="MobiDB-lite"/>
    </source>
</evidence>
<organism evidence="2 3">
    <name type="scientific">Frankia alni (strain DSM 45986 / CECT 9034 / ACN14a)</name>
    <dbReference type="NCBI Taxonomy" id="326424"/>
    <lineage>
        <taxon>Bacteria</taxon>
        <taxon>Bacillati</taxon>
        <taxon>Actinomycetota</taxon>
        <taxon>Actinomycetes</taxon>
        <taxon>Frankiales</taxon>
        <taxon>Frankiaceae</taxon>
        <taxon>Frankia</taxon>
    </lineage>
</organism>
<feature type="region of interest" description="Disordered" evidence="1">
    <location>
        <begin position="1"/>
        <end position="32"/>
    </location>
</feature>
<sequence>MDDQGTQDLDLVNRHKKARELSLRPGSPRQST</sequence>
<dbReference type="Proteomes" id="UP000000657">
    <property type="component" value="Chromosome"/>
</dbReference>
<evidence type="ECO:0000313" key="3">
    <source>
        <dbReference type="Proteomes" id="UP000000657"/>
    </source>
</evidence>
<dbReference type="STRING" id="326424.FRAAL0891"/>
<name>Q0RSA7_FRAAA</name>
<protein>
    <submittedName>
        <fullName evidence="2">Uncharacterized protein</fullName>
    </submittedName>
</protein>
<evidence type="ECO:0000313" key="2">
    <source>
        <dbReference type="EMBL" id="CAJ59557.1"/>
    </source>
</evidence>
<gene>
    <name evidence="2" type="ordered locus">FRAAL0891</name>
</gene>
<proteinExistence type="predicted"/>
<accession>Q0RSA7</accession>
<reference evidence="2 3" key="1">
    <citation type="journal article" date="2007" name="Genome Res.">
        <title>Genome characteristics of facultatively symbiotic Frankia sp. strains reflect host range and host plant biogeography.</title>
        <authorList>
            <person name="Normand P."/>
            <person name="Lapierre P."/>
            <person name="Tisa L.S."/>
            <person name="Gogarten J.P."/>
            <person name="Alloisio N."/>
            <person name="Bagnarol E."/>
            <person name="Bassi C.A."/>
            <person name="Berry A.M."/>
            <person name="Bickhart D.M."/>
            <person name="Choisne N."/>
            <person name="Couloux A."/>
            <person name="Cournoyer B."/>
            <person name="Cruveiller S."/>
            <person name="Daubin V."/>
            <person name="Demange N."/>
            <person name="Francino M.P."/>
            <person name="Goltsman E."/>
            <person name="Huang Y."/>
            <person name="Kopp O.R."/>
            <person name="Labarre L."/>
            <person name="Lapidus A."/>
            <person name="Lavire C."/>
            <person name="Marechal J."/>
            <person name="Martinez M."/>
            <person name="Mastronunzio J.E."/>
            <person name="Mullin B.C."/>
            <person name="Niemann J."/>
            <person name="Pujic P."/>
            <person name="Rawnsley T."/>
            <person name="Rouy Z."/>
            <person name="Schenowitz C."/>
            <person name="Sellstedt A."/>
            <person name="Tavares F."/>
            <person name="Tomkins J.P."/>
            <person name="Vallenet D."/>
            <person name="Valverde C."/>
            <person name="Wall L.G."/>
            <person name="Wang Y."/>
            <person name="Medigue C."/>
            <person name="Benson D.R."/>
        </authorList>
    </citation>
    <scope>NUCLEOTIDE SEQUENCE [LARGE SCALE GENOMIC DNA]</scope>
    <source>
        <strain evidence="3">DSM 45986 / CECT 9034 / ACN14a</strain>
    </source>
</reference>
<dbReference type="HOGENOM" id="CLU_3389570_0_0_11"/>
<dbReference type="EMBL" id="CT573213">
    <property type="protein sequence ID" value="CAJ59557.1"/>
    <property type="molecule type" value="Genomic_DNA"/>
</dbReference>